<dbReference type="EMBL" id="CAICTM010001253">
    <property type="protein sequence ID" value="CAB9521975.1"/>
    <property type="molecule type" value="Genomic_DNA"/>
</dbReference>
<proteinExistence type="predicted"/>
<evidence type="ECO:0000256" key="2">
    <source>
        <dbReference type="SAM" id="Phobius"/>
    </source>
</evidence>
<keyword evidence="2" id="KW-0472">Membrane</keyword>
<feature type="region of interest" description="Disordered" evidence="1">
    <location>
        <begin position="1"/>
        <end position="25"/>
    </location>
</feature>
<gene>
    <name evidence="3" type="ORF">SEMRO_1255_G256530.1</name>
</gene>
<name>A0A9N8ENV6_9STRA</name>
<keyword evidence="2" id="KW-0812">Transmembrane</keyword>
<dbReference type="AlphaFoldDB" id="A0A9N8ENV6"/>
<comment type="caution">
    <text evidence="3">The sequence shown here is derived from an EMBL/GenBank/DDBJ whole genome shotgun (WGS) entry which is preliminary data.</text>
</comment>
<dbReference type="Proteomes" id="UP001153069">
    <property type="component" value="Unassembled WGS sequence"/>
</dbReference>
<evidence type="ECO:0000313" key="4">
    <source>
        <dbReference type="Proteomes" id="UP001153069"/>
    </source>
</evidence>
<feature type="region of interest" description="Disordered" evidence="1">
    <location>
        <begin position="38"/>
        <end position="95"/>
    </location>
</feature>
<keyword evidence="4" id="KW-1185">Reference proteome</keyword>
<accession>A0A9N8ENV6</accession>
<evidence type="ECO:0000313" key="3">
    <source>
        <dbReference type="EMBL" id="CAB9521975.1"/>
    </source>
</evidence>
<evidence type="ECO:0000256" key="1">
    <source>
        <dbReference type="SAM" id="MobiDB-lite"/>
    </source>
</evidence>
<protein>
    <submittedName>
        <fullName evidence="3">Uncharacterized protein</fullName>
    </submittedName>
</protein>
<feature type="compositionally biased region" description="Polar residues" evidence="1">
    <location>
        <begin position="1"/>
        <end position="12"/>
    </location>
</feature>
<sequence>MNNNIMNSTDSPQVHVEEDPTTSTPCIIMLHREMTTADDMISDRIEDPDDSSSTAGSDERCYLDTSHGKKGSSADSGDTQNSDIDPSIQQRDDDGASTTSTLVLLCCYPTSEYGAWICCNVVVLLFFVIGAVVVAGIACAQGLCTSNPDYT</sequence>
<organism evidence="3 4">
    <name type="scientific">Seminavis robusta</name>
    <dbReference type="NCBI Taxonomy" id="568900"/>
    <lineage>
        <taxon>Eukaryota</taxon>
        <taxon>Sar</taxon>
        <taxon>Stramenopiles</taxon>
        <taxon>Ochrophyta</taxon>
        <taxon>Bacillariophyta</taxon>
        <taxon>Bacillariophyceae</taxon>
        <taxon>Bacillariophycidae</taxon>
        <taxon>Naviculales</taxon>
        <taxon>Naviculaceae</taxon>
        <taxon>Seminavis</taxon>
    </lineage>
</organism>
<reference evidence="3" key="1">
    <citation type="submission" date="2020-06" db="EMBL/GenBank/DDBJ databases">
        <authorList>
            <consortium name="Plant Systems Biology data submission"/>
        </authorList>
    </citation>
    <scope>NUCLEOTIDE SEQUENCE</scope>
    <source>
        <strain evidence="3">D6</strain>
    </source>
</reference>
<keyword evidence="2" id="KW-1133">Transmembrane helix</keyword>
<feature type="compositionally biased region" description="Polar residues" evidence="1">
    <location>
        <begin position="73"/>
        <end position="89"/>
    </location>
</feature>
<feature type="transmembrane region" description="Helical" evidence="2">
    <location>
        <begin position="113"/>
        <end position="140"/>
    </location>
</feature>